<evidence type="ECO:0000313" key="4">
    <source>
        <dbReference type="Proteomes" id="UP001302349"/>
    </source>
</evidence>
<dbReference type="Gene3D" id="3.40.710.10">
    <property type="entry name" value="DD-peptidase/beta-lactamase superfamily"/>
    <property type="match status" value="1"/>
</dbReference>
<evidence type="ECO:0000313" key="3">
    <source>
        <dbReference type="EMBL" id="WOK05774.1"/>
    </source>
</evidence>
<dbReference type="GO" id="GO:0016787">
    <property type="term" value="F:hydrolase activity"/>
    <property type="evidence" value="ECO:0007669"/>
    <property type="project" value="UniProtKB-KW"/>
</dbReference>
<sequence length="918" mass="102903">MFQKLYTASITLLCLVLMHFGVRAHAWGEQEVFGEIVTQRWMLTLEEVDRRSQNDSILQFLNQRELGGILYQPHHLLSEIAAHIDLVEEGTEHQLLIGLNLSAADQKTYRNLGLTPPSVLAAVADDDLTRKAASRDAALLRAAGVDFVMIDLFRLSFWQGYGEQPEAVKQSAVAYLKGLTEGGIDVVGNFSSSAFGESRLPLTEELSLSKDAEIRGINISSLQNQPVAFENGYEATKFLAKEFSYHPITFASYPSEKAWNQDLKNPVADFLFVSPGQAFHESARLVDAKIKYKKQKAVIGKISQWKLQRLLLRSQPENFVTAAGNTAERSFAFQLNLKSATLLTNAESLIPFKKLENQSFATSSFGNVSKDFLEHIHKYASVTEFAFPSGLMSSEMPAWQIAHFDNYIAAIDLAWFDALSHEEQARLLVFFIKLQKERTKVTLVLLGLSENLELFAGIEHISYHPVGGEQAERLAPQLLFGAYGYSGKWNGSKELFANASSTASLARLKYGEPWMRTIKGLNVVDSIAIKAIADKATPGCQILVAKGGVVLYEKSFGYLSYDSLMPVTNETLYDLASLTKVSATLQALMILVDQGKIDIKSNLGAYIKSTLDTNKERLIVEDVLLHQAGLKPYIPFWQRSYESKRKKILDPMFFNASAGEEFSMEILPGMYSTPAMKDSVWRWTLQTDLMTLGPKDSVYTYKYSDLGFMVIQKLVEEVAGMPLDEFVSREVYKPLGMDRLCFQPLCSYPYQSIAPTELDFYFRKNMVWGTVHDENAAIMGGVAGHAGLFGNANSLAILLQMHLQKGYYGGRQYVDNKTVDLFTQRLSNNAPRALGWDMKDLSFTRNNTSFWSSETTYGHTGFTGTAVWVDPEMELIYIFLSNRVHPDAHNNKLVESNIRTRIQDVIYQSLGWQLTSGE</sequence>
<dbReference type="InterPro" id="IPR001466">
    <property type="entry name" value="Beta-lactam-related"/>
</dbReference>
<dbReference type="InterPro" id="IPR050789">
    <property type="entry name" value="Diverse_Enzym_Activities"/>
</dbReference>
<keyword evidence="1 3" id="KW-0378">Hydrolase</keyword>
<reference evidence="3 4" key="1">
    <citation type="journal article" date="2023" name="Microbiol. Resour. Announc.">
        <title>Complete Genome Sequence of Imperialibacter roseus strain P4T.</title>
        <authorList>
            <person name="Tizabi D.R."/>
            <person name="Bachvaroff T."/>
            <person name="Hill R.T."/>
        </authorList>
    </citation>
    <scope>NUCLEOTIDE SEQUENCE [LARGE SCALE GENOMIC DNA]</scope>
    <source>
        <strain evidence="3 4">P4T</strain>
    </source>
</reference>
<dbReference type="InterPro" id="IPR036962">
    <property type="entry name" value="Glyco_hydro_3_N_sf"/>
</dbReference>
<dbReference type="Proteomes" id="UP001302349">
    <property type="component" value="Chromosome"/>
</dbReference>
<dbReference type="Pfam" id="PF00144">
    <property type="entry name" value="Beta-lactamase"/>
    <property type="match status" value="1"/>
</dbReference>
<dbReference type="PANTHER" id="PTHR43283">
    <property type="entry name" value="BETA-LACTAMASE-RELATED"/>
    <property type="match status" value="1"/>
</dbReference>
<evidence type="ECO:0000256" key="1">
    <source>
        <dbReference type="ARBA" id="ARBA00022801"/>
    </source>
</evidence>
<dbReference type="EMBL" id="CP136051">
    <property type="protein sequence ID" value="WOK05774.1"/>
    <property type="molecule type" value="Genomic_DNA"/>
</dbReference>
<evidence type="ECO:0000259" key="2">
    <source>
        <dbReference type="Pfam" id="PF00144"/>
    </source>
</evidence>
<name>A0ABZ0INM6_9BACT</name>
<gene>
    <name evidence="3" type="ORF">RT717_22115</name>
</gene>
<feature type="domain" description="Beta-lactamase-related" evidence="2">
    <location>
        <begin position="530"/>
        <end position="888"/>
    </location>
</feature>
<protein>
    <submittedName>
        <fullName evidence="3">Serine hydrolase</fullName>
    </submittedName>
</protein>
<dbReference type="SUPFAM" id="SSF56601">
    <property type="entry name" value="beta-lactamase/transpeptidase-like"/>
    <property type="match status" value="1"/>
</dbReference>
<dbReference type="Gene3D" id="3.20.20.300">
    <property type="entry name" value="Glycoside hydrolase, family 3, N-terminal domain"/>
    <property type="match status" value="1"/>
</dbReference>
<dbReference type="RefSeq" id="WP_317488529.1">
    <property type="nucleotide sequence ID" value="NZ_CP136051.1"/>
</dbReference>
<accession>A0ABZ0INM6</accession>
<dbReference type="PANTHER" id="PTHR43283:SF11">
    <property type="entry name" value="BETA-LACTAMASE-RELATED DOMAIN-CONTAINING PROTEIN"/>
    <property type="match status" value="1"/>
</dbReference>
<dbReference type="InterPro" id="IPR012338">
    <property type="entry name" value="Beta-lactam/transpept-like"/>
</dbReference>
<proteinExistence type="predicted"/>
<organism evidence="3 4">
    <name type="scientific">Imperialibacter roseus</name>
    <dbReference type="NCBI Taxonomy" id="1324217"/>
    <lineage>
        <taxon>Bacteria</taxon>
        <taxon>Pseudomonadati</taxon>
        <taxon>Bacteroidota</taxon>
        <taxon>Cytophagia</taxon>
        <taxon>Cytophagales</taxon>
        <taxon>Flammeovirgaceae</taxon>
        <taxon>Imperialibacter</taxon>
    </lineage>
</organism>
<keyword evidence="4" id="KW-1185">Reference proteome</keyword>